<organism evidence="3">
    <name type="scientific">Thelazia callipaeda</name>
    <name type="common">Oriental eyeworm</name>
    <name type="synonym">Parasitic nematode</name>
    <dbReference type="NCBI Taxonomy" id="103827"/>
    <lineage>
        <taxon>Eukaryota</taxon>
        <taxon>Metazoa</taxon>
        <taxon>Ecdysozoa</taxon>
        <taxon>Nematoda</taxon>
        <taxon>Chromadorea</taxon>
        <taxon>Rhabditida</taxon>
        <taxon>Spirurina</taxon>
        <taxon>Spiruromorpha</taxon>
        <taxon>Thelazioidea</taxon>
        <taxon>Thelaziidae</taxon>
        <taxon>Thelazia</taxon>
    </lineage>
</organism>
<name>A0A0N5CJJ2_THECL</name>
<protein>
    <submittedName>
        <fullName evidence="3">FMRFamide-related neuropeptide</fullName>
    </submittedName>
</protein>
<evidence type="ECO:0000313" key="3">
    <source>
        <dbReference type="WBParaSite" id="TCLT_0000020001-mRNA-1"/>
    </source>
</evidence>
<keyword evidence="2" id="KW-1185">Reference proteome</keyword>
<gene>
    <name evidence="1" type="ORF">TCLT_LOCUS201</name>
</gene>
<dbReference type="OrthoDB" id="5832680at2759"/>
<accession>A0A0N5CJJ2</accession>
<reference evidence="1 2" key="2">
    <citation type="submission" date="2018-11" db="EMBL/GenBank/DDBJ databases">
        <authorList>
            <consortium name="Pathogen Informatics"/>
        </authorList>
    </citation>
    <scope>NUCLEOTIDE SEQUENCE [LARGE SCALE GENOMIC DNA]</scope>
</reference>
<dbReference type="EMBL" id="UYYF01000012">
    <property type="protein sequence ID" value="VDM95073.1"/>
    <property type="molecule type" value="Genomic_DNA"/>
</dbReference>
<dbReference type="WBParaSite" id="TCLT_0000020001-mRNA-1">
    <property type="protein sequence ID" value="TCLT_0000020001-mRNA-1"/>
    <property type="gene ID" value="TCLT_0000020001"/>
</dbReference>
<evidence type="ECO:0000313" key="2">
    <source>
        <dbReference type="Proteomes" id="UP000276776"/>
    </source>
</evidence>
<dbReference type="Proteomes" id="UP000276776">
    <property type="component" value="Unassembled WGS sequence"/>
</dbReference>
<reference evidence="3" key="1">
    <citation type="submission" date="2017-02" db="UniProtKB">
        <authorList>
            <consortium name="WormBaseParasite"/>
        </authorList>
    </citation>
    <scope>IDENTIFICATION</scope>
</reference>
<evidence type="ECO:0000313" key="1">
    <source>
        <dbReference type="EMBL" id="VDM95073.1"/>
    </source>
</evidence>
<proteinExistence type="predicted"/>
<sequence length="93" mass="10992">MVLTRYTRTNVTVRFALYASVFYVLTTYTNAYILNDNDNTIEANHENVKDSYREFLWSRPQFGYERGARAHGKPTFIRFGKRDSIDHNANFIM</sequence>
<dbReference type="AlphaFoldDB" id="A0A0N5CJJ2"/>